<evidence type="ECO:0000256" key="1">
    <source>
        <dbReference type="ARBA" id="ARBA00004613"/>
    </source>
</evidence>
<dbReference type="RefSeq" id="WP_285324222.1">
    <property type="nucleotide sequence ID" value="NZ_JARGCK010000011.1"/>
</dbReference>
<protein>
    <recommendedName>
        <fullName evidence="5">Immunodominant staphylococcal antigen B</fullName>
    </recommendedName>
</protein>
<feature type="signal peptide" evidence="6">
    <location>
        <begin position="1"/>
        <end position="21"/>
    </location>
</feature>
<evidence type="ECO:0000256" key="4">
    <source>
        <dbReference type="ARBA" id="ARBA00093777"/>
    </source>
</evidence>
<comment type="caution">
    <text evidence="7">The sequence shown here is derived from an EMBL/GenBank/DDBJ whole genome shotgun (WGS) entry which is preliminary data.</text>
</comment>
<keyword evidence="3 6" id="KW-0732">Signal</keyword>
<dbReference type="EMBL" id="JARGCK010000011">
    <property type="protein sequence ID" value="MDK9866665.1"/>
    <property type="molecule type" value="Genomic_DNA"/>
</dbReference>
<evidence type="ECO:0000256" key="3">
    <source>
        <dbReference type="ARBA" id="ARBA00022729"/>
    </source>
</evidence>
<comment type="subcellular location">
    <subcellularLocation>
        <location evidence="1">Secreted</location>
    </subcellularLocation>
</comment>
<proteinExistence type="inferred from homology"/>
<comment type="similarity">
    <text evidence="4">Belongs to the IsaB family.</text>
</comment>
<reference evidence="7" key="1">
    <citation type="journal article" date="2023" name="Int. J. Mol. Sci.">
        <title>Antibiotic Resistance/Susceptibility Profiles of Staphylococcus equorum Strains from Cheese, and Genome Analysis for Antibiotic Resistance Genes.</title>
        <authorList>
            <person name="Vazquez L."/>
            <person name="Srednik M.E."/>
            <person name="Rodriguez J."/>
            <person name="Florez A.B."/>
            <person name="Mayo B."/>
        </authorList>
    </citation>
    <scope>NUCLEOTIDE SEQUENCE</scope>
    <source>
        <strain evidence="7">5A3I</strain>
    </source>
</reference>
<evidence type="ECO:0000313" key="8">
    <source>
        <dbReference type="Proteomes" id="UP001174037"/>
    </source>
</evidence>
<dbReference type="Proteomes" id="UP001174037">
    <property type="component" value="Unassembled WGS sequence"/>
</dbReference>
<evidence type="ECO:0000256" key="2">
    <source>
        <dbReference type="ARBA" id="ARBA00022525"/>
    </source>
</evidence>
<evidence type="ECO:0000256" key="5">
    <source>
        <dbReference type="ARBA" id="ARBA00093792"/>
    </source>
</evidence>
<evidence type="ECO:0000313" key="7">
    <source>
        <dbReference type="EMBL" id="MDK9866665.1"/>
    </source>
</evidence>
<organism evidence="7 8">
    <name type="scientific">Staphylococcus equorum</name>
    <dbReference type="NCBI Taxonomy" id="246432"/>
    <lineage>
        <taxon>Bacteria</taxon>
        <taxon>Bacillati</taxon>
        <taxon>Bacillota</taxon>
        <taxon>Bacilli</taxon>
        <taxon>Bacillales</taxon>
        <taxon>Staphylococcaceae</taxon>
        <taxon>Staphylococcus</taxon>
    </lineage>
</organism>
<dbReference type="NCBIfam" id="NF047686">
    <property type="entry name" value="IsaB_fam"/>
    <property type="match status" value="1"/>
</dbReference>
<accession>A0AAW7AM74</accession>
<sequence>MNKKLLVLSSTVAATGFLVGAGNGVIGNNTAHADTMNPQENNMNNNMQQAMPMENDMAMDQDMNNMQGNMNHNDMAMDQGMNDMQGNMNHNDMTMDQGMNDMQGNMNHNNMTMDQGMNNMQGNMNHNDMAMDQGMNDMQGNMMKGNMEEAMMPYYNYTGYTTYDGHFTQDYDFVRALKYDNVMIDGYKVNTATNDKDVATSKKVNDTMVDMNKDGQVVNITFDTKADTVSKAMFKKAHMSNHMSDEGQTENGSYITYETNHGMYTAHFDEQGFLMKVMIS</sequence>
<reference evidence="7" key="2">
    <citation type="submission" date="2023-03" db="EMBL/GenBank/DDBJ databases">
        <authorList>
            <person name="Vazquez L."/>
            <person name="Rodriguez J."/>
            <person name="Mayo B."/>
            <person name="Florez A.B."/>
        </authorList>
    </citation>
    <scope>NUCLEOTIDE SEQUENCE</scope>
    <source>
        <strain evidence="7">5A3I</strain>
    </source>
</reference>
<dbReference type="InterPro" id="IPR058086">
    <property type="entry name" value="IsaB"/>
</dbReference>
<keyword evidence="2" id="KW-0964">Secreted</keyword>
<gene>
    <name evidence="7" type="ORF">P1A27_12000</name>
</gene>
<name>A0AAW7AM74_9STAP</name>
<evidence type="ECO:0000256" key="6">
    <source>
        <dbReference type="SAM" id="SignalP"/>
    </source>
</evidence>
<dbReference type="AlphaFoldDB" id="A0AAW7AM74"/>
<feature type="chain" id="PRO_5043767725" description="Immunodominant staphylococcal antigen B" evidence="6">
    <location>
        <begin position="22"/>
        <end position="280"/>
    </location>
</feature>